<dbReference type="Proteomes" id="UP000283701">
    <property type="component" value="Unassembled WGS sequence"/>
</dbReference>
<evidence type="ECO:0000313" key="11">
    <source>
        <dbReference type="Proteomes" id="UP000285820"/>
    </source>
</evidence>
<dbReference type="Proteomes" id="UP000285820">
    <property type="component" value="Unassembled WGS sequence"/>
</dbReference>
<dbReference type="Proteomes" id="UP000049828">
    <property type="component" value="Unassembled WGS sequence"/>
</dbReference>
<dbReference type="EMBL" id="QSKW01000056">
    <property type="protein sequence ID" value="RHE89944.1"/>
    <property type="molecule type" value="Genomic_DNA"/>
</dbReference>
<dbReference type="RefSeq" id="WP_007886408.1">
    <property type="nucleotide sequence ID" value="NZ_CVRS01000129.1"/>
</dbReference>
<dbReference type="Proteomes" id="UP000286271">
    <property type="component" value="Unassembled WGS sequence"/>
</dbReference>
<evidence type="ECO:0000313" key="4">
    <source>
        <dbReference type="EMBL" id="RHD03214.1"/>
    </source>
</evidence>
<dbReference type="EMBL" id="CVRS01000129">
    <property type="protein sequence ID" value="CRL43291.1"/>
    <property type="molecule type" value="Genomic_DNA"/>
</dbReference>
<dbReference type="EMBL" id="QRTF01000091">
    <property type="protein sequence ID" value="RGQ41140.1"/>
    <property type="molecule type" value="Genomic_DNA"/>
</dbReference>
<evidence type="ECO:0000313" key="3">
    <source>
        <dbReference type="EMBL" id="RGR62672.1"/>
    </source>
</evidence>
<evidence type="ECO:0000313" key="8">
    <source>
        <dbReference type="Proteomes" id="UP000266391"/>
    </source>
</evidence>
<evidence type="ECO:0000313" key="10">
    <source>
        <dbReference type="Proteomes" id="UP000283738"/>
    </source>
</evidence>
<dbReference type="Proteomes" id="UP000283738">
    <property type="component" value="Unassembled WGS sequence"/>
</dbReference>
<sequence length="133" mass="15247">MANRKFTEQEMLTLRNSKYVLDVSPSIVHFSAEFKKLFWEELSKGRLPREIISTLGIDPNILGDSRINGLKTMIGNEVKKGNGFRDLNTYAQGCNGYLSAENRIKYLEMQLAYKDQEIEFLKKIVSLNPEAPE</sequence>
<evidence type="ECO:0000313" key="12">
    <source>
        <dbReference type="Proteomes" id="UP000286271"/>
    </source>
</evidence>
<dbReference type="Pfam" id="PF20310">
    <property type="entry name" value="HTH_Tnp_2"/>
    <property type="match status" value="1"/>
</dbReference>
<dbReference type="AlphaFoldDB" id="A0A0M6X041"/>
<dbReference type="EMBL" id="QSIQ01000013">
    <property type="protein sequence ID" value="RHD03214.1"/>
    <property type="molecule type" value="Genomic_DNA"/>
</dbReference>
<reference evidence="1" key="1">
    <citation type="submission" date="2015-05" db="EMBL/GenBank/DDBJ databases">
        <authorList>
            <person name="Wang D.B."/>
            <person name="Wang M."/>
        </authorList>
    </citation>
    <scope>NUCLEOTIDE SEQUENCE [LARGE SCALE GENOMIC DNA]</scope>
    <source>
        <strain evidence="1">L1-83</strain>
    </source>
</reference>
<gene>
    <name evidence="6" type="ORF">DW654_17825</name>
    <name evidence="5" type="ORF">DW707_17780</name>
    <name evidence="4" type="ORF">DW813_09860</name>
    <name evidence="3" type="ORF">DWY29_17405</name>
    <name evidence="2" type="ORF">DWY96_17755</name>
    <name evidence="1" type="ORF">RIL183_09051</name>
</gene>
<reference evidence="7" key="2">
    <citation type="submission" date="2015-05" db="EMBL/GenBank/DDBJ databases">
        <authorList>
            <consortium name="Pathogen Informatics"/>
        </authorList>
    </citation>
    <scope>NUCLEOTIDE SEQUENCE [LARGE SCALE GENOMIC DNA]</scope>
    <source>
        <strain evidence="7">L1-83</strain>
    </source>
</reference>
<evidence type="ECO:0000313" key="2">
    <source>
        <dbReference type="EMBL" id="RGQ41140.1"/>
    </source>
</evidence>
<dbReference type="GeneID" id="75164139"/>
<dbReference type="InterPro" id="IPR046929">
    <property type="entry name" value="HTH_Tnp"/>
</dbReference>
<evidence type="ECO:0000313" key="5">
    <source>
        <dbReference type="EMBL" id="RHE89944.1"/>
    </source>
</evidence>
<protein>
    <submittedName>
        <fullName evidence="1">Uncharacterized protein</fullName>
    </submittedName>
</protein>
<organism evidence="1 7">
    <name type="scientific">Roseburia inulinivorans</name>
    <dbReference type="NCBI Taxonomy" id="360807"/>
    <lineage>
        <taxon>Bacteria</taxon>
        <taxon>Bacillati</taxon>
        <taxon>Bacillota</taxon>
        <taxon>Clostridia</taxon>
        <taxon>Lachnospirales</taxon>
        <taxon>Lachnospiraceae</taxon>
        <taxon>Roseburia</taxon>
    </lineage>
</organism>
<evidence type="ECO:0000313" key="1">
    <source>
        <dbReference type="EMBL" id="CRL43291.1"/>
    </source>
</evidence>
<proteinExistence type="predicted"/>
<dbReference type="Proteomes" id="UP000266391">
    <property type="component" value="Unassembled WGS sequence"/>
</dbReference>
<dbReference type="STRING" id="360807.ERS852392_01984"/>
<evidence type="ECO:0000313" key="7">
    <source>
        <dbReference type="Proteomes" id="UP000049828"/>
    </source>
</evidence>
<evidence type="ECO:0000313" key="6">
    <source>
        <dbReference type="EMBL" id="RHF79205.1"/>
    </source>
</evidence>
<dbReference type="EMBL" id="QRHP01000063">
    <property type="protein sequence ID" value="RHF79205.1"/>
    <property type="molecule type" value="Genomic_DNA"/>
</dbReference>
<dbReference type="OrthoDB" id="1652943at2"/>
<evidence type="ECO:0000313" key="9">
    <source>
        <dbReference type="Proteomes" id="UP000283701"/>
    </source>
</evidence>
<keyword evidence="7" id="KW-1185">Reference proteome</keyword>
<dbReference type="EMBL" id="QRUN01000075">
    <property type="protein sequence ID" value="RGR62672.1"/>
    <property type="molecule type" value="Genomic_DNA"/>
</dbReference>
<name>A0A0M6X041_9FIRM</name>
<accession>A0A0M6X041</accession>
<reference evidence="8 9" key="3">
    <citation type="submission" date="2018-08" db="EMBL/GenBank/DDBJ databases">
        <title>A genome reference for cultivated species of the human gut microbiota.</title>
        <authorList>
            <person name="Zou Y."/>
            <person name="Xue W."/>
            <person name="Luo G."/>
        </authorList>
    </citation>
    <scope>NUCLEOTIDE SEQUENCE [LARGE SCALE GENOMIC DNA]</scope>
    <source>
        <strain evidence="3 11">AF24-4</strain>
        <strain evidence="2 10">AF28-15</strain>
        <strain evidence="6 9">AM23-23AC</strain>
        <strain evidence="5 12">AM27-11</strain>
        <strain evidence="4 8">AM32-8LB</strain>
    </source>
</reference>